<keyword evidence="2" id="KW-0689">Ribosomal protein</keyword>
<name>A0A7W6ZF32_RHIET</name>
<evidence type="ECO:0000313" key="4">
    <source>
        <dbReference type="Proteomes" id="UP000557344"/>
    </source>
</evidence>
<dbReference type="Proteomes" id="UP000523431">
    <property type="component" value="Unassembled WGS sequence"/>
</dbReference>
<organism evidence="2 3">
    <name type="scientific">Rhizobium etli</name>
    <dbReference type="NCBI Taxonomy" id="29449"/>
    <lineage>
        <taxon>Bacteria</taxon>
        <taxon>Pseudomonadati</taxon>
        <taxon>Pseudomonadota</taxon>
        <taxon>Alphaproteobacteria</taxon>
        <taxon>Hyphomicrobiales</taxon>
        <taxon>Rhizobiaceae</taxon>
        <taxon>Rhizobium/Agrobacterium group</taxon>
        <taxon>Rhizobium</taxon>
    </lineage>
</organism>
<keyword evidence="2" id="KW-0687">Ribonucleoprotein</keyword>
<gene>
    <name evidence="1" type="ORF">GGE46_001201</name>
    <name evidence="2" type="ORF">GGE57_001201</name>
</gene>
<dbReference type="AlphaFoldDB" id="A0A7W6ZF32"/>
<evidence type="ECO:0000313" key="1">
    <source>
        <dbReference type="EMBL" id="MBB4478660.1"/>
    </source>
</evidence>
<proteinExistence type="predicted"/>
<evidence type="ECO:0000313" key="3">
    <source>
        <dbReference type="Proteomes" id="UP000523431"/>
    </source>
</evidence>
<reference evidence="3 4" key="1">
    <citation type="submission" date="2020-08" db="EMBL/GenBank/DDBJ databases">
        <title>Genomic Encyclopedia of Type Strains, Phase IV (KMG-V): Genome sequencing to study the core and pangenomes of soil and plant-associated prokaryotes.</title>
        <authorList>
            <person name="Whitman W."/>
        </authorList>
    </citation>
    <scope>NUCLEOTIDE SEQUENCE [LARGE SCALE GENOMIC DNA]</scope>
    <source>
        <strain evidence="1 4">SEMIA 471</strain>
        <strain evidence="2 3">SEMIA 489</strain>
    </source>
</reference>
<evidence type="ECO:0000313" key="2">
    <source>
        <dbReference type="EMBL" id="MBB4534492.1"/>
    </source>
</evidence>
<dbReference type="RefSeq" id="WP_183838689.1">
    <property type="nucleotide sequence ID" value="NZ_JACIHU010000001.1"/>
</dbReference>
<protein>
    <submittedName>
        <fullName evidence="2">Ribosomal protein S27AE</fullName>
    </submittedName>
</protein>
<dbReference type="EMBL" id="JACIHU010000001">
    <property type="protein sequence ID" value="MBB4478660.1"/>
    <property type="molecule type" value="Genomic_DNA"/>
</dbReference>
<dbReference type="GO" id="GO:0005840">
    <property type="term" value="C:ribosome"/>
    <property type="evidence" value="ECO:0007669"/>
    <property type="project" value="UniProtKB-KW"/>
</dbReference>
<dbReference type="Proteomes" id="UP000557344">
    <property type="component" value="Unassembled WGS sequence"/>
</dbReference>
<accession>A0A7W6ZF32</accession>
<dbReference type="EMBL" id="JACIID010000001">
    <property type="protein sequence ID" value="MBB4534492.1"/>
    <property type="molecule type" value="Genomic_DNA"/>
</dbReference>
<sequence>MKHRRGIGLAPPDHHAVEIDKVTLRTLPQWFVIYARCRACRRQTLLERRDVTRRCGQDLSLAELAKRLKCQRCDNRSGNLLFLQMLPRD</sequence>
<comment type="caution">
    <text evidence="2">The sequence shown here is derived from an EMBL/GenBank/DDBJ whole genome shotgun (WGS) entry which is preliminary data.</text>
</comment>